<dbReference type="Pfam" id="PF01535">
    <property type="entry name" value="PPR"/>
    <property type="match status" value="3"/>
</dbReference>
<accession>D7MWR1</accession>
<dbReference type="InterPro" id="IPR011990">
    <property type="entry name" value="TPR-like_helical_dom_sf"/>
</dbReference>
<dbReference type="STRING" id="81972.D7MWR1"/>
<evidence type="ECO:0000313" key="3">
    <source>
        <dbReference type="Proteomes" id="UP000008694"/>
    </source>
</evidence>
<dbReference type="Gramene" id="scaffold_17700004.1">
    <property type="protein sequence ID" value="scaffold_17700004.1"/>
    <property type="gene ID" value="scaffold_17700004.1"/>
</dbReference>
<dbReference type="AlphaFoldDB" id="D7MWR1"/>
<dbReference type="GO" id="GO:0009451">
    <property type="term" value="P:RNA modification"/>
    <property type="evidence" value="ECO:0007669"/>
    <property type="project" value="InterPro"/>
</dbReference>
<protein>
    <recommendedName>
        <fullName evidence="4">Pentatricopeptide repeat-containing protein</fullName>
    </recommendedName>
</protein>
<keyword evidence="1" id="KW-0677">Repeat</keyword>
<sequence length="118" mass="13111">MISAFAQNGFTQEAKNLFKEVFSEYSCDSSDSLIFGKSVHCWLQMLGLGNNILSANSVINMYISCRDLTSAFLLFESISETRDLTSWNSVIDGCASSGHHSESLRAFQAMSIFTKIIF</sequence>
<dbReference type="eggNOG" id="KOG4197">
    <property type="taxonomic scope" value="Eukaryota"/>
</dbReference>
<name>D7MWR1_ARALL</name>
<reference evidence="3" key="1">
    <citation type="journal article" date="2011" name="Nat. Genet.">
        <title>The Arabidopsis lyrata genome sequence and the basis of rapid genome size change.</title>
        <authorList>
            <person name="Hu T.T."/>
            <person name="Pattyn P."/>
            <person name="Bakker E.G."/>
            <person name="Cao J."/>
            <person name="Cheng J.-F."/>
            <person name="Clark R.M."/>
            <person name="Fahlgren N."/>
            <person name="Fawcett J.A."/>
            <person name="Grimwood J."/>
            <person name="Gundlach H."/>
            <person name="Haberer G."/>
            <person name="Hollister J.D."/>
            <person name="Ossowski S."/>
            <person name="Ottilar R.P."/>
            <person name="Salamov A.A."/>
            <person name="Schneeberger K."/>
            <person name="Spannagl M."/>
            <person name="Wang X."/>
            <person name="Yang L."/>
            <person name="Nasrallah M.E."/>
            <person name="Bergelson J."/>
            <person name="Carrington J.C."/>
            <person name="Gaut B.S."/>
            <person name="Schmutz J."/>
            <person name="Mayer K.F.X."/>
            <person name="Van de Peer Y."/>
            <person name="Grigoriev I.V."/>
            <person name="Nordborg M."/>
            <person name="Weigel D."/>
            <person name="Guo Y.-L."/>
        </authorList>
    </citation>
    <scope>NUCLEOTIDE SEQUENCE [LARGE SCALE GENOMIC DNA]</scope>
    <source>
        <strain evidence="3">cv. MN47</strain>
    </source>
</reference>
<dbReference type="NCBIfam" id="TIGR00756">
    <property type="entry name" value="PPR"/>
    <property type="match status" value="1"/>
</dbReference>
<dbReference type="Gene3D" id="1.25.40.10">
    <property type="entry name" value="Tetratricopeptide repeat domain"/>
    <property type="match status" value="1"/>
</dbReference>
<proteinExistence type="predicted"/>
<dbReference type="EMBL" id="GL348840">
    <property type="protein sequence ID" value="EFH39023.1"/>
    <property type="molecule type" value="Genomic_DNA"/>
</dbReference>
<evidence type="ECO:0000313" key="2">
    <source>
        <dbReference type="EMBL" id="EFH39023.1"/>
    </source>
</evidence>
<keyword evidence="3" id="KW-1185">Reference proteome</keyword>
<gene>
    <name evidence="2" type="ORF">ARALYDRAFT_920292</name>
</gene>
<dbReference type="GO" id="GO:0003723">
    <property type="term" value="F:RNA binding"/>
    <property type="evidence" value="ECO:0007669"/>
    <property type="project" value="InterPro"/>
</dbReference>
<dbReference type="PANTHER" id="PTHR47926">
    <property type="entry name" value="PENTATRICOPEPTIDE REPEAT-CONTAINING PROTEIN"/>
    <property type="match status" value="1"/>
</dbReference>
<organism evidence="3">
    <name type="scientific">Arabidopsis lyrata subsp. lyrata</name>
    <name type="common">Lyre-leaved rock-cress</name>
    <dbReference type="NCBI Taxonomy" id="81972"/>
    <lineage>
        <taxon>Eukaryota</taxon>
        <taxon>Viridiplantae</taxon>
        <taxon>Streptophyta</taxon>
        <taxon>Embryophyta</taxon>
        <taxon>Tracheophyta</taxon>
        <taxon>Spermatophyta</taxon>
        <taxon>Magnoliopsida</taxon>
        <taxon>eudicotyledons</taxon>
        <taxon>Gunneridae</taxon>
        <taxon>Pentapetalae</taxon>
        <taxon>rosids</taxon>
        <taxon>malvids</taxon>
        <taxon>Brassicales</taxon>
        <taxon>Brassicaceae</taxon>
        <taxon>Camelineae</taxon>
        <taxon>Arabidopsis</taxon>
    </lineage>
</organism>
<evidence type="ECO:0000256" key="1">
    <source>
        <dbReference type="ARBA" id="ARBA00022737"/>
    </source>
</evidence>
<dbReference type="HOGENOM" id="CLU_2076328_0_0_1"/>
<evidence type="ECO:0008006" key="4">
    <source>
        <dbReference type="Google" id="ProtNLM"/>
    </source>
</evidence>
<dbReference type="InterPro" id="IPR002885">
    <property type="entry name" value="PPR_rpt"/>
</dbReference>
<dbReference type="InterPro" id="IPR046960">
    <property type="entry name" value="PPR_At4g14850-like_plant"/>
</dbReference>
<dbReference type="Proteomes" id="UP000008694">
    <property type="component" value="Unassembled WGS sequence"/>
</dbReference>